<protein>
    <recommendedName>
        <fullName evidence="6">Apolipoprotein A1/A4/E domain protein</fullName>
    </recommendedName>
</protein>
<keyword evidence="1" id="KW-0175">Coiled coil</keyword>
<evidence type="ECO:0000313" key="4">
    <source>
        <dbReference type="EMBL" id="QDT38925.1"/>
    </source>
</evidence>
<gene>
    <name evidence="4" type="ORF">Pan189_33250</name>
</gene>
<dbReference type="KEGG" id="svp:Pan189_33250"/>
<dbReference type="RefSeq" id="WP_145364993.1">
    <property type="nucleotide sequence ID" value="NZ_CP036268.1"/>
</dbReference>
<sequence length="179" mass="19392" precursor="true">MTFQYLQRAGIFGTLTALAVLVGCQDAGTLSAGGSETVTDIESDSELETNSAESSEETVTFEDVYDQAKKTLGLAGEAAADNRDEYLEKLKARMDEMKAEVAELRERADEKADEVSEDMQESIDEVERQMAATKERLNKLAADGTDAWEKLTGGVSDAIDELGQAVEDAKAEFSDESSE</sequence>
<dbReference type="SUPFAM" id="SSF58113">
    <property type="entry name" value="Apolipoprotein A-I"/>
    <property type="match status" value="1"/>
</dbReference>
<reference evidence="4 5" key="1">
    <citation type="submission" date="2019-02" db="EMBL/GenBank/DDBJ databases">
        <title>Deep-cultivation of Planctomycetes and their phenomic and genomic characterization uncovers novel biology.</title>
        <authorList>
            <person name="Wiegand S."/>
            <person name="Jogler M."/>
            <person name="Boedeker C."/>
            <person name="Pinto D."/>
            <person name="Vollmers J."/>
            <person name="Rivas-Marin E."/>
            <person name="Kohn T."/>
            <person name="Peeters S.H."/>
            <person name="Heuer A."/>
            <person name="Rast P."/>
            <person name="Oberbeckmann S."/>
            <person name="Bunk B."/>
            <person name="Jeske O."/>
            <person name="Meyerdierks A."/>
            <person name="Storesund J.E."/>
            <person name="Kallscheuer N."/>
            <person name="Luecker S."/>
            <person name="Lage O.M."/>
            <person name="Pohl T."/>
            <person name="Merkel B.J."/>
            <person name="Hornburger P."/>
            <person name="Mueller R.-W."/>
            <person name="Bruemmer F."/>
            <person name="Labrenz M."/>
            <person name="Spormann A.M."/>
            <person name="Op den Camp H."/>
            <person name="Overmann J."/>
            <person name="Amann R."/>
            <person name="Jetten M.S.M."/>
            <person name="Mascher T."/>
            <person name="Medema M.H."/>
            <person name="Devos D.P."/>
            <person name="Kaster A.-K."/>
            <person name="Ovreas L."/>
            <person name="Rohde M."/>
            <person name="Galperin M.Y."/>
            <person name="Jogler C."/>
        </authorList>
    </citation>
    <scope>NUCLEOTIDE SEQUENCE [LARGE SCALE GENOMIC DNA]</scope>
    <source>
        <strain evidence="4 5">Pan189</strain>
    </source>
</reference>
<accession>A0A517R4W3</accession>
<dbReference type="Proteomes" id="UP000317318">
    <property type="component" value="Chromosome"/>
</dbReference>
<feature type="chain" id="PRO_5022119971" description="Apolipoprotein A1/A4/E domain protein" evidence="3">
    <location>
        <begin position="20"/>
        <end position="179"/>
    </location>
</feature>
<feature type="signal peptide" evidence="3">
    <location>
        <begin position="1"/>
        <end position="19"/>
    </location>
</feature>
<organism evidence="4 5">
    <name type="scientific">Stratiformator vulcanicus</name>
    <dbReference type="NCBI Taxonomy" id="2527980"/>
    <lineage>
        <taxon>Bacteria</taxon>
        <taxon>Pseudomonadati</taxon>
        <taxon>Planctomycetota</taxon>
        <taxon>Planctomycetia</taxon>
        <taxon>Planctomycetales</taxon>
        <taxon>Planctomycetaceae</taxon>
        <taxon>Stratiformator</taxon>
    </lineage>
</organism>
<evidence type="ECO:0000313" key="5">
    <source>
        <dbReference type="Proteomes" id="UP000317318"/>
    </source>
</evidence>
<dbReference type="Gene3D" id="1.20.120.20">
    <property type="entry name" value="Apolipoprotein"/>
    <property type="match status" value="1"/>
</dbReference>
<evidence type="ECO:0000256" key="1">
    <source>
        <dbReference type="SAM" id="Coils"/>
    </source>
</evidence>
<keyword evidence="5" id="KW-1185">Reference proteome</keyword>
<evidence type="ECO:0008006" key="6">
    <source>
        <dbReference type="Google" id="ProtNLM"/>
    </source>
</evidence>
<proteinExistence type="predicted"/>
<evidence type="ECO:0000256" key="3">
    <source>
        <dbReference type="SAM" id="SignalP"/>
    </source>
</evidence>
<dbReference type="EMBL" id="CP036268">
    <property type="protein sequence ID" value="QDT38925.1"/>
    <property type="molecule type" value="Genomic_DNA"/>
</dbReference>
<feature type="region of interest" description="Disordered" evidence="2">
    <location>
        <begin position="31"/>
        <end position="59"/>
    </location>
</feature>
<keyword evidence="3" id="KW-0732">Signal</keyword>
<dbReference type="AlphaFoldDB" id="A0A517R4W3"/>
<evidence type="ECO:0000256" key="2">
    <source>
        <dbReference type="SAM" id="MobiDB-lite"/>
    </source>
</evidence>
<name>A0A517R4W3_9PLAN</name>
<feature type="coiled-coil region" evidence="1">
    <location>
        <begin position="80"/>
        <end position="179"/>
    </location>
</feature>